<evidence type="ECO:0000313" key="2">
    <source>
        <dbReference type="Proteomes" id="UP000554482"/>
    </source>
</evidence>
<evidence type="ECO:0000313" key="1">
    <source>
        <dbReference type="EMBL" id="KAF5205536.1"/>
    </source>
</evidence>
<accession>A0A7J6X6Y6</accession>
<name>A0A7J6X6Y6_THATH</name>
<protein>
    <submittedName>
        <fullName evidence="1">Uncharacterized protein</fullName>
    </submittedName>
</protein>
<sequence>MVRLKQQHIESSKRKMSLKQRKLTLVVALLARNKGFDAVKIFGDCQLDIKALKLEVLELQISLDIADQFFRVLKVFVQNFPL</sequence>
<reference evidence="1 2" key="1">
    <citation type="submission" date="2020-06" db="EMBL/GenBank/DDBJ databases">
        <title>Transcriptomic and genomic resources for Thalictrum thalictroides and T. hernandezii: Facilitating candidate gene discovery in an emerging model plant lineage.</title>
        <authorList>
            <person name="Arias T."/>
            <person name="Riano-Pachon D.M."/>
            <person name="Di Stilio V.S."/>
        </authorList>
    </citation>
    <scope>NUCLEOTIDE SEQUENCE [LARGE SCALE GENOMIC DNA]</scope>
    <source>
        <strain evidence="2">cv. WT478/WT964</strain>
        <tissue evidence="1">Leaves</tissue>
    </source>
</reference>
<dbReference type="Proteomes" id="UP000554482">
    <property type="component" value="Unassembled WGS sequence"/>
</dbReference>
<keyword evidence="2" id="KW-1185">Reference proteome</keyword>
<organism evidence="1 2">
    <name type="scientific">Thalictrum thalictroides</name>
    <name type="common">Rue-anemone</name>
    <name type="synonym">Anemone thalictroides</name>
    <dbReference type="NCBI Taxonomy" id="46969"/>
    <lineage>
        <taxon>Eukaryota</taxon>
        <taxon>Viridiplantae</taxon>
        <taxon>Streptophyta</taxon>
        <taxon>Embryophyta</taxon>
        <taxon>Tracheophyta</taxon>
        <taxon>Spermatophyta</taxon>
        <taxon>Magnoliopsida</taxon>
        <taxon>Ranunculales</taxon>
        <taxon>Ranunculaceae</taxon>
        <taxon>Thalictroideae</taxon>
        <taxon>Thalictrum</taxon>
    </lineage>
</organism>
<proteinExistence type="predicted"/>
<dbReference type="EMBL" id="JABWDY010003933">
    <property type="protein sequence ID" value="KAF5205536.1"/>
    <property type="molecule type" value="Genomic_DNA"/>
</dbReference>
<gene>
    <name evidence="1" type="ORF">FRX31_004879</name>
</gene>
<dbReference type="AlphaFoldDB" id="A0A7J6X6Y6"/>
<comment type="caution">
    <text evidence="1">The sequence shown here is derived from an EMBL/GenBank/DDBJ whole genome shotgun (WGS) entry which is preliminary data.</text>
</comment>